<accession>A0A5B7CXD1</accession>
<dbReference type="AlphaFoldDB" id="A0A5B7CXD1"/>
<organism evidence="2 3">
    <name type="scientific">Portunus trituberculatus</name>
    <name type="common">Swimming crab</name>
    <name type="synonym">Neptunus trituberculatus</name>
    <dbReference type="NCBI Taxonomy" id="210409"/>
    <lineage>
        <taxon>Eukaryota</taxon>
        <taxon>Metazoa</taxon>
        <taxon>Ecdysozoa</taxon>
        <taxon>Arthropoda</taxon>
        <taxon>Crustacea</taxon>
        <taxon>Multicrustacea</taxon>
        <taxon>Malacostraca</taxon>
        <taxon>Eumalacostraca</taxon>
        <taxon>Eucarida</taxon>
        <taxon>Decapoda</taxon>
        <taxon>Pleocyemata</taxon>
        <taxon>Brachyura</taxon>
        <taxon>Eubrachyura</taxon>
        <taxon>Portunoidea</taxon>
        <taxon>Portunidae</taxon>
        <taxon>Portuninae</taxon>
        <taxon>Portunus</taxon>
    </lineage>
</organism>
<dbReference type="Proteomes" id="UP000324222">
    <property type="component" value="Unassembled WGS sequence"/>
</dbReference>
<feature type="compositionally biased region" description="Polar residues" evidence="1">
    <location>
        <begin position="1"/>
        <end position="12"/>
    </location>
</feature>
<reference evidence="2 3" key="1">
    <citation type="submission" date="2019-05" db="EMBL/GenBank/DDBJ databases">
        <title>Another draft genome of Portunus trituberculatus and its Hox gene families provides insights of decapod evolution.</title>
        <authorList>
            <person name="Jeong J.-H."/>
            <person name="Song I."/>
            <person name="Kim S."/>
            <person name="Choi T."/>
            <person name="Kim D."/>
            <person name="Ryu S."/>
            <person name="Kim W."/>
        </authorList>
    </citation>
    <scope>NUCLEOTIDE SEQUENCE [LARGE SCALE GENOMIC DNA]</scope>
    <source>
        <tissue evidence="2">Muscle</tissue>
    </source>
</reference>
<feature type="compositionally biased region" description="Basic and acidic residues" evidence="1">
    <location>
        <begin position="13"/>
        <end position="22"/>
    </location>
</feature>
<keyword evidence="3" id="KW-1185">Reference proteome</keyword>
<evidence type="ECO:0000313" key="3">
    <source>
        <dbReference type="Proteomes" id="UP000324222"/>
    </source>
</evidence>
<protein>
    <submittedName>
        <fullName evidence="2">Uncharacterized protein</fullName>
    </submittedName>
</protein>
<feature type="region of interest" description="Disordered" evidence="1">
    <location>
        <begin position="1"/>
        <end position="23"/>
    </location>
</feature>
<gene>
    <name evidence="2" type="ORF">E2C01_006147</name>
</gene>
<dbReference type="EMBL" id="VSRR010000280">
    <property type="protein sequence ID" value="MPC13414.1"/>
    <property type="molecule type" value="Genomic_DNA"/>
</dbReference>
<evidence type="ECO:0000256" key="1">
    <source>
        <dbReference type="SAM" id="MobiDB-lite"/>
    </source>
</evidence>
<proteinExistence type="predicted"/>
<evidence type="ECO:0000313" key="2">
    <source>
        <dbReference type="EMBL" id="MPC13414.1"/>
    </source>
</evidence>
<comment type="caution">
    <text evidence="2">The sequence shown here is derived from an EMBL/GenBank/DDBJ whole genome shotgun (WGS) entry which is preliminary data.</text>
</comment>
<sequence length="63" mass="7355">MYNIRTTYTGENSAERGDDNPYRYRRRSDGGSIAAGLHTWVFHEFQLPPSFKSTYHFNPLTLN</sequence>
<name>A0A5B7CXD1_PORTR</name>